<dbReference type="Gene3D" id="3.30.420.10">
    <property type="entry name" value="Ribonuclease H-like superfamily/Ribonuclease H"/>
    <property type="match status" value="1"/>
</dbReference>
<dbReference type="InterPro" id="IPR012337">
    <property type="entry name" value="RNaseH-like_sf"/>
</dbReference>
<dbReference type="GO" id="GO:0003676">
    <property type="term" value="F:nucleic acid binding"/>
    <property type="evidence" value="ECO:0007669"/>
    <property type="project" value="InterPro"/>
</dbReference>
<dbReference type="VEuPathDB" id="VectorBase:PPAPM1_003389"/>
<reference evidence="1" key="1">
    <citation type="submission" date="2022-08" db="UniProtKB">
        <authorList>
            <consortium name="EnsemblMetazoa"/>
        </authorList>
    </citation>
    <scope>IDENTIFICATION</scope>
    <source>
        <strain evidence="1">Israel</strain>
    </source>
</reference>
<name>A0A1B0DJC4_PHLPP</name>
<dbReference type="VEuPathDB" id="VectorBase:PPAI008348"/>
<dbReference type="EnsemblMetazoa" id="PPAI008348-RA">
    <property type="protein sequence ID" value="PPAI008348-PA"/>
    <property type="gene ID" value="PPAI008348"/>
</dbReference>
<organism evidence="1 2">
    <name type="scientific">Phlebotomus papatasi</name>
    <name type="common">Sandfly</name>
    <dbReference type="NCBI Taxonomy" id="29031"/>
    <lineage>
        <taxon>Eukaryota</taxon>
        <taxon>Metazoa</taxon>
        <taxon>Ecdysozoa</taxon>
        <taxon>Arthropoda</taxon>
        <taxon>Hexapoda</taxon>
        <taxon>Insecta</taxon>
        <taxon>Pterygota</taxon>
        <taxon>Neoptera</taxon>
        <taxon>Endopterygota</taxon>
        <taxon>Diptera</taxon>
        <taxon>Nematocera</taxon>
        <taxon>Psychodoidea</taxon>
        <taxon>Psychodidae</taxon>
        <taxon>Phlebotomus</taxon>
        <taxon>Phlebotomus</taxon>
    </lineage>
</organism>
<dbReference type="GO" id="GO:0015074">
    <property type="term" value="P:DNA integration"/>
    <property type="evidence" value="ECO:0007669"/>
    <property type="project" value="InterPro"/>
</dbReference>
<accession>A0A1B0DJC4</accession>
<dbReference type="InterPro" id="IPR040676">
    <property type="entry name" value="DUF5641"/>
</dbReference>
<keyword evidence="2" id="KW-1185">Reference proteome</keyword>
<sequence>RSTNIKLIGSTFHKDEWKWVPTKLNVADEATRVDLTTDLTPESRWFKGPLSHKEVSWPTIKSSSIVPIAVVQAEEVVTGEKPKNNRLMNFNSFSSFWRMIQSMAYVLRLANRVRKTRTMTKFLTVNELNQARNLLINQSQAESFSSEIEILKKGKPLTRGGRLSRLTPEIDSNEEHKRLGHARPRYILAEMRPLYHVIGERRTLKWIEAHCVFCQKRRAKTIQLMMGQLPLARLDVYQHPFTNTGLDFFGPIDTKLNRSRVKRYGAIFTYLTTRAVHLEVCESLTTDSCIMAIHRFVSRRGSPVKIISDNGTNFKGAKRELKEALKEIDQDRIGMDLSKRNIEWEYNPPSAPHMGGAWERLIRSVKRSLEATLKASVPTPAILVTAFAEVESILNGRPLMELTDNDELLTRNHFLLLRQATYQAPGKFSDDDLVLKKQWRASQRLADIFSTHWIQVNDLVVIIENKHDRNSWRRGKSVKIYPGSDGVVRVVDVSTATGQYRRPVNKLCLLRLPDN</sequence>
<dbReference type="PANTHER" id="PTHR47331">
    <property type="entry name" value="PHD-TYPE DOMAIN-CONTAINING PROTEIN"/>
    <property type="match status" value="1"/>
</dbReference>
<dbReference type="Proteomes" id="UP000092462">
    <property type="component" value="Unassembled WGS sequence"/>
</dbReference>
<dbReference type="SUPFAM" id="SSF53098">
    <property type="entry name" value="Ribonuclease H-like"/>
    <property type="match status" value="1"/>
</dbReference>
<dbReference type="InterPro" id="IPR001584">
    <property type="entry name" value="Integrase_cat-core"/>
</dbReference>
<dbReference type="AlphaFoldDB" id="A0A1B0DJC4"/>
<dbReference type="PANTHER" id="PTHR47331:SF1">
    <property type="entry name" value="GAG-LIKE PROTEIN"/>
    <property type="match status" value="1"/>
</dbReference>
<dbReference type="Pfam" id="PF18701">
    <property type="entry name" value="DUF5641"/>
    <property type="match status" value="1"/>
</dbReference>
<dbReference type="PROSITE" id="PS50994">
    <property type="entry name" value="INTEGRASE"/>
    <property type="match status" value="1"/>
</dbReference>
<dbReference type="EMBL" id="AJVK01034928">
    <property type="status" value="NOT_ANNOTATED_CDS"/>
    <property type="molecule type" value="Genomic_DNA"/>
</dbReference>
<protein>
    <submittedName>
        <fullName evidence="1">Uncharacterized protein</fullName>
    </submittedName>
</protein>
<evidence type="ECO:0000313" key="2">
    <source>
        <dbReference type="Proteomes" id="UP000092462"/>
    </source>
</evidence>
<proteinExistence type="predicted"/>
<dbReference type="InterPro" id="IPR036397">
    <property type="entry name" value="RNaseH_sf"/>
</dbReference>
<evidence type="ECO:0000313" key="1">
    <source>
        <dbReference type="EnsemblMetazoa" id="PPAI008348-PA"/>
    </source>
</evidence>